<dbReference type="AlphaFoldDB" id="A0A1V6LRH0"/>
<dbReference type="Gene3D" id="3.30.70.1280">
    <property type="entry name" value="SP0830-like domains"/>
    <property type="match status" value="1"/>
</dbReference>
<comment type="caution">
    <text evidence="1">The sequence shown here is derived from an EMBL/GenBank/DDBJ whole genome shotgun (WGS) entry which is preliminary data.</text>
</comment>
<organism evidence="1 2">
    <name type="scientific">Croceivirga radicis</name>
    <dbReference type="NCBI Taxonomy" id="1929488"/>
    <lineage>
        <taxon>Bacteria</taxon>
        <taxon>Pseudomonadati</taxon>
        <taxon>Bacteroidota</taxon>
        <taxon>Flavobacteriia</taxon>
        <taxon>Flavobacteriales</taxon>
        <taxon>Flavobacteriaceae</taxon>
        <taxon>Croceivirga</taxon>
    </lineage>
</organism>
<reference evidence="1 2" key="1">
    <citation type="submission" date="2016-12" db="EMBL/GenBank/DDBJ databases">
        <authorList>
            <person name="Song W.-J."/>
            <person name="Kurnit D.M."/>
        </authorList>
    </citation>
    <scope>NUCLEOTIDE SEQUENCE [LARGE SCALE GENOMIC DNA]</scope>
    <source>
        <strain evidence="1 2">HSG9</strain>
    </source>
</reference>
<dbReference type="PIRSF" id="PIRSF008502">
    <property type="entry name" value="UCP008502"/>
    <property type="match status" value="1"/>
</dbReference>
<dbReference type="OrthoDB" id="9806494at2"/>
<keyword evidence="2" id="KW-1185">Reference proteome</keyword>
<dbReference type="EMBL" id="MTBC01000006">
    <property type="protein sequence ID" value="OQD42556.1"/>
    <property type="molecule type" value="Genomic_DNA"/>
</dbReference>
<protein>
    <recommendedName>
        <fullName evidence="3">DUF1697 domain-containing protein</fullName>
    </recommendedName>
</protein>
<dbReference type="PANTHER" id="PTHR36439">
    <property type="entry name" value="BLL4334 PROTEIN"/>
    <property type="match status" value="1"/>
</dbReference>
<gene>
    <name evidence="1" type="ORF">BUL40_10575</name>
</gene>
<dbReference type="PANTHER" id="PTHR36439:SF1">
    <property type="entry name" value="DUF1697 DOMAIN-CONTAINING PROTEIN"/>
    <property type="match status" value="1"/>
</dbReference>
<dbReference type="Pfam" id="PF08002">
    <property type="entry name" value="DUF1697"/>
    <property type="match status" value="1"/>
</dbReference>
<dbReference type="RefSeq" id="WP_080319237.1">
    <property type="nucleotide sequence ID" value="NZ_MTBC01000006.1"/>
</dbReference>
<evidence type="ECO:0000313" key="1">
    <source>
        <dbReference type="EMBL" id="OQD42556.1"/>
    </source>
</evidence>
<dbReference type="InterPro" id="IPR012545">
    <property type="entry name" value="DUF1697"/>
</dbReference>
<dbReference type="SUPFAM" id="SSF160379">
    <property type="entry name" value="SP0830-like"/>
    <property type="match status" value="1"/>
</dbReference>
<evidence type="ECO:0008006" key="3">
    <source>
        <dbReference type="Google" id="ProtNLM"/>
    </source>
</evidence>
<accession>A0A1V6LRH0</accession>
<evidence type="ECO:0000313" key="2">
    <source>
        <dbReference type="Proteomes" id="UP000191680"/>
    </source>
</evidence>
<sequence>MKNHIVFLRGINVSGAKKIKMVHLKGVLKDNGLKEVLTYIQSGNLVVQTNMDSEELSRKIAQIIKTTYDFDVPVKAYAPELLQKLIENNPFKGEQEVSKLYYVLPFTNIDIERKKIFEKETFVNEDFIITDSCIYLKCNAGYGKAKLNNNLVEKKLKLVATTRNDKTMHKMLELANNPS</sequence>
<dbReference type="Proteomes" id="UP000191680">
    <property type="component" value="Unassembled WGS sequence"/>
</dbReference>
<proteinExistence type="predicted"/>
<name>A0A1V6LRH0_9FLAO</name>